<evidence type="ECO:0000313" key="2">
    <source>
        <dbReference type="Proteomes" id="UP000829196"/>
    </source>
</evidence>
<comment type="caution">
    <text evidence="1">The sequence shown here is derived from an EMBL/GenBank/DDBJ whole genome shotgun (WGS) entry which is preliminary data.</text>
</comment>
<reference evidence="1" key="1">
    <citation type="journal article" date="2022" name="Front. Genet.">
        <title>Chromosome-Scale Assembly of the Dendrobium nobile Genome Provides Insights Into the Molecular Mechanism of the Biosynthesis of the Medicinal Active Ingredient of Dendrobium.</title>
        <authorList>
            <person name="Xu Q."/>
            <person name="Niu S.-C."/>
            <person name="Li K.-L."/>
            <person name="Zheng P.-J."/>
            <person name="Zhang X.-J."/>
            <person name="Jia Y."/>
            <person name="Liu Y."/>
            <person name="Niu Y.-X."/>
            <person name="Yu L.-H."/>
            <person name="Chen D.-F."/>
            <person name="Zhang G.-Q."/>
        </authorList>
    </citation>
    <scope>NUCLEOTIDE SEQUENCE</scope>
    <source>
        <tissue evidence="1">Leaf</tissue>
    </source>
</reference>
<protein>
    <submittedName>
        <fullName evidence="1">Uncharacterized protein</fullName>
    </submittedName>
</protein>
<proteinExistence type="predicted"/>
<sequence>MKIHKWKARNRNDSNRLRVSRELIRINLICFYGSHERRERWRKTEADLDLSIAIVRIARVGMPRLQPAISESRKIFFLAFPLISPLGLRCRIDGYFAGRIARPSARQMVSFKKKWGKVQAYKNYVVDEVLSQANYICLILWSN</sequence>
<name>A0A8T3AGH6_DENNO</name>
<evidence type="ECO:0000313" key="1">
    <source>
        <dbReference type="EMBL" id="KAI0495676.1"/>
    </source>
</evidence>
<dbReference type="Proteomes" id="UP000829196">
    <property type="component" value="Unassembled WGS sequence"/>
</dbReference>
<keyword evidence="2" id="KW-1185">Reference proteome</keyword>
<organism evidence="1 2">
    <name type="scientific">Dendrobium nobile</name>
    <name type="common">Orchid</name>
    <dbReference type="NCBI Taxonomy" id="94219"/>
    <lineage>
        <taxon>Eukaryota</taxon>
        <taxon>Viridiplantae</taxon>
        <taxon>Streptophyta</taxon>
        <taxon>Embryophyta</taxon>
        <taxon>Tracheophyta</taxon>
        <taxon>Spermatophyta</taxon>
        <taxon>Magnoliopsida</taxon>
        <taxon>Liliopsida</taxon>
        <taxon>Asparagales</taxon>
        <taxon>Orchidaceae</taxon>
        <taxon>Epidendroideae</taxon>
        <taxon>Malaxideae</taxon>
        <taxon>Dendrobiinae</taxon>
        <taxon>Dendrobium</taxon>
    </lineage>
</organism>
<dbReference type="AlphaFoldDB" id="A0A8T3AGH6"/>
<gene>
    <name evidence="1" type="ORF">KFK09_021979</name>
</gene>
<accession>A0A8T3AGH6</accession>
<dbReference type="EMBL" id="JAGYWB010000016">
    <property type="protein sequence ID" value="KAI0495676.1"/>
    <property type="molecule type" value="Genomic_DNA"/>
</dbReference>